<accession>A0A124SAN5</accession>
<evidence type="ECO:0000313" key="1">
    <source>
        <dbReference type="EMBL" id="KVH88060.1"/>
    </source>
</evidence>
<gene>
    <name evidence="1" type="ORF">Ccrd_024555</name>
</gene>
<comment type="caution">
    <text evidence="1">The sequence shown here is derived from an EMBL/GenBank/DDBJ whole genome shotgun (WGS) entry which is preliminary data.</text>
</comment>
<keyword evidence="2" id="KW-1185">Reference proteome</keyword>
<dbReference type="EMBL" id="LEKV01005598">
    <property type="protein sequence ID" value="KVH88060.1"/>
    <property type="molecule type" value="Genomic_DNA"/>
</dbReference>
<sequence length="83" mass="9553">MRFHGFSSNLDYEIPRFLFNDFTISIRIRRKLAQRSERVKIRGSSSNKTMLGLGRGGGLEGTAEYNSKLLESPNYITRRQAIK</sequence>
<evidence type="ECO:0000313" key="2">
    <source>
        <dbReference type="Proteomes" id="UP000243975"/>
    </source>
</evidence>
<dbReference type="AlphaFoldDB" id="A0A124SAN5"/>
<dbReference type="Proteomes" id="UP000243975">
    <property type="component" value="Unassembled WGS sequence"/>
</dbReference>
<name>A0A124SAN5_CYNCS</name>
<feature type="non-terminal residue" evidence="1">
    <location>
        <position position="83"/>
    </location>
</feature>
<organism evidence="1 2">
    <name type="scientific">Cynara cardunculus var. scolymus</name>
    <name type="common">Globe artichoke</name>
    <name type="synonym">Cynara scolymus</name>
    <dbReference type="NCBI Taxonomy" id="59895"/>
    <lineage>
        <taxon>Eukaryota</taxon>
        <taxon>Viridiplantae</taxon>
        <taxon>Streptophyta</taxon>
        <taxon>Embryophyta</taxon>
        <taxon>Tracheophyta</taxon>
        <taxon>Spermatophyta</taxon>
        <taxon>Magnoliopsida</taxon>
        <taxon>eudicotyledons</taxon>
        <taxon>Gunneridae</taxon>
        <taxon>Pentapetalae</taxon>
        <taxon>asterids</taxon>
        <taxon>campanulids</taxon>
        <taxon>Asterales</taxon>
        <taxon>Asteraceae</taxon>
        <taxon>Carduoideae</taxon>
        <taxon>Cardueae</taxon>
        <taxon>Carduinae</taxon>
        <taxon>Cynara</taxon>
    </lineage>
</organism>
<proteinExistence type="predicted"/>
<dbReference type="Gramene" id="KVH88060">
    <property type="protein sequence ID" value="KVH88060"/>
    <property type="gene ID" value="Ccrd_024555"/>
</dbReference>
<protein>
    <submittedName>
        <fullName evidence="1">Uncharacterized protein</fullName>
    </submittedName>
</protein>
<reference evidence="1 2" key="1">
    <citation type="journal article" date="2016" name="Sci. Rep.">
        <title>The genome sequence of the outbreeding globe artichoke constructed de novo incorporating a phase-aware low-pass sequencing strategy of F1 progeny.</title>
        <authorList>
            <person name="Scaglione D."/>
            <person name="Reyes-Chin-Wo S."/>
            <person name="Acquadro A."/>
            <person name="Froenicke L."/>
            <person name="Portis E."/>
            <person name="Beitel C."/>
            <person name="Tirone M."/>
            <person name="Mauro R."/>
            <person name="Lo Monaco A."/>
            <person name="Mauromicale G."/>
            <person name="Faccioli P."/>
            <person name="Cattivelli L."/>
            <person name="Rieseberg L."/>
            <person name="Michelmore R."/>
            <person name="Lanteri S."/>
        </authorList>
    </citation>
    <scope>NUCLEOTIDE SEQUENCE [LARGE SCALE GENOMIC DNA]</scope>
    <source>
        <strain evidence="1">2C</strain>
    </source>
</reference>